<comment type="pathway">
    <text evidence="4">Carotenoid biosynthesis; staphyloxanthin biosynthesis; staphyloxanthin from farnesyl diphosphate: step 3/5.</text>
</comment>
<dbReference type="PANTHER" id="PTHR43734">
    <property type="entry name" value="PHYTOENE DESATURASE"/>
    <property type="match status" value="1"/>
</dbReference>
<evidence type="ECO:0000256" key="3">
    <source>
        <dbReference type="ARBA" id="ARBA00023002"/>
    </source>
</evidence>
<dbReference type="Pfam" id="PF01593">
    <property type="entry name" value="Amino_oxidase"/>
    <property type="match status" value="1"/>
</dbReference>
<evidence type="ECO:0000256" key="5">
    <source>
        <dbReference type="ARBA" id="ARBA00038194"/>
    </source>
</evidence>
<organism evidence="12 13">
    <name type="scientific">Halolactibacillus alkaliphilus</name>
    <dbReference type="NCBI Taxonomy" id="442899"/>
    <lineage>
        <taxon>Bacteria</taxon>
        <taxon>Bacillati</taxon>
        <taxon>Bacillota</taxon>
        <taxon>Bacilli</taxon>
        <taxon>Bacillales</taxon>
        <taxon>Bacillaceae</taxon>
        <taxon>Halolactibacillus</taxon>
    </lineage>
</organism>
<dbReference type="InterPro" id="IPR014105">
    <property type="entry name" value="Carotenoid/retinoid_OxRdtase"/>
</dbReference>
<comment type="catalytic activity">
    <reaction evidence="9">
        <text>all-trans-4,4'-diaponeurosporene + 2 AH2 + 2 O2 = 4,4'-diaponeurosporenal + 2 A + 3 H2O</text>
        <dbReference type="Rhea" id="RHEA:56104"/>
        <dbReference type="ChEBI" id="CHEBI:13193"/>
        <dbReference type="ChEBI" id="CHEBI:15377"/>
        <dbReference type="ChEBI" id="CHEBI:15379"/>
        <dbReference type="ChEBI" id="CHEBI:17499"/>
        <dbReference type="ChEBI" id="CHEBI:62743"/>
        <dbReference type="ChEBI" id="CHEBI:79065"/>
    </reaction>
</comment>
<dbReference type="Proteomes" id="UP000321400">
    <property type="component" value="Unassembled WGS sequence"/>
</dbReference>
<evidence type="ECO:0000256" key="7">
    <source>
        <dbReference type="ARBA" id="ARBA00041900"/>
    </source>
</evidence>
<name>A0A511WZT1_9BACI</name>
<keyword evidence="13" id="KW-1185">Reference proteome</keyword>
<evidence type="ECO:0000256" key="2">
    <source>
        <dbReference type="ARBA" id="ARBA00022746"/>
    </source>
</evidence>
<dbReference type="SUPFAM" id="SSF51905">
    <property type="entry name" value="FAD/NAD(P)-binding domain"/>
    <property type="match status" value="1"/>
</dbReference>
<dbReference type="STRING" id="442899.SAMN05720591_104119"/>
<keyword evidence="3 10" id="KW-0560">Oxidoreductase</keyword>
<evidence type="ECO:0000256" key="10">
    <source>
        <dbReference type="RuleBase" id="RU362075"/>
    </source>
</evidence>
<dbReference type="NCBIfam" id="TIGR02734">
    <property type="entry name" value="crtI_fam"/>
    <property type="match status" value="1"/>
</dbReference>
<comment type="cofactor">
    <cofactor evidence="1">
        <name>FAD</name>
        <dbReference type="ChEBI" id="CHEBI:57692"/>
    </cofactor>
</comment>
<gene>
    <name evidence="12" type="primary">crtP</name>
    <name evidence="12" type="ORF">HAL01_06550</name>
</gene>
<dbReference type="InterPro" id="IPR036188">
    <property type="entry name" value="FAD/NAD-bd_sf"/>
</dbReference>
<accession>A0A511WZT1</accession>
<evidence type="ECO:0000256" key="4">
    <source>
        <dbReference type="ARBA" id="ARBA00037901"/>
    </source>
</evidence>
<evidence type="ECO:0000256" key="1">
    <source>
        <dbReference type="ARBA" id="ARBA00001974"/>
    </source>
</evidence>
<proteinExistence type="inferred from homology"/>
<dbReference type="RefSeq" id="WP_170243633.1">
    <property type="nucleotide sequence ID" value="NZ_BJYE01000006.1"/>
</dbReference>
<dbReference type="GO" id="GO:0016117">
    <property type="term" value="P:carotenoid biosynthetic process"/>
    <property type="evidence" value="ECO:0007669"/>
    <property type="project" value="UniProtKB-KW"/>
</dbReference>
<protein>
    <recommendedName>
        <fullName evidence="6">4,4'-diaponeurosporene oxygenase</fullName>
    </recommendedName>
    <alternativeName>
        <fullName evidence="7">4,4'-diaponeurosporene oxidase</fullName>
    </alternativeName>
    <alternativeName>
        <fullName evidence="8">Carotenoid oxidase</fullName>
    </alternativeName>
</protein>
<dbReference type="EMBL" id="BJYE01000006">
    <property type="protein sequence ID" value="GEN56191.1"/>
    <property type="molecule type" value="Genomic_DNA"/>
</dbReference>
<reference evidence="12 13" key="1">
    <citation type="submission" date="2019-07" db="EMBL/GenBank/DDBJ databases">
        <title>Whole genome shotgun sequence of Halolactibacillus alkaliphilus NBRC 103919.</title>
        <authorList>
            <person name="Hosoyama A."/>
            <person name="Uohara A."/>
            <person name="Ohji S."/>
            <person name="Ichikawa N."/>
        </authorList>
    </citation>
    <scope>NUCLEOTIDE SEQUENCE [LARGE SCALE GENOMIC DNA]</scope>
    <source>
        <strain evidence="12 13">NBRC 103919</strain>
    </source>
</reference>
<keyword evidence="2 10" id="KW-0125">Carotenoid biosynthesis</keyword>
<evidence type="ECO:0000256" key="9">
    <source>
        <dbReference type="ARBA" id="ARBA00048532"/>
    </source>
</evidence>
<comment type="caution">
    <text evidence="12">The sequence shown here is derived from an EMBL/GenBank/DDBJ whole genome shotgun (WGS) entry which is preliminary data.</text>
</comment>
<evidence type="ECO:0000259" key="11">
    <source>
        <dbReference type="Pfam" id="PF01593"/>
    </source>
</evidence>
<dbReference type="GO" id="GO:0016491">
    <property type="term" value="F:oxidoreductase activity"/>
    <property type="evidence" value="ECO:0007669"/>
    <property type="project" value="UniProtKB-KW"/>
</dbReference>
<dbReference type="PANTHER" id="PTHR43734:SF7">
    <property type="entry name" value="4,4'-DIAPONEUROSPORENE OXYGENASE"/>
    <property type="match status" value="1"/>
</dbReference>
<evidence type="ECO:0000256" key="6">
    <source>
        <dbReference type="ARBA" id="ARBA00039159"/>
    </source>
</evidence>
<dbReference type="Gene3D" id="3.50.50.60">
    <property type="entry name" value="FAD/NAD(P)-binding domain"/>
    <property type="match status" value="2"/>
</dbReference>
<feature type="domain" description="Amine oxidase" evidence="11">
    <location>
        <begin position="11"/>
        <end position="485"/>
    </location>
</feature>
<evidence type="ECO:0000256" key="8">
    <source>
        <dbReference type="ARBA" id="ARBA00042619"/>
    </source>
</evidence>
<dbReference type="AlphaFoldDB" id="A0A511WZT1"/>
<comment type="similarity">
    <text evidence="5">Belongs to the carotenoid/retinoid oxidoreductase family. CrtP subfamily.</text>
</comment>
<sequence>MKECLIIGAGLGGLSAGIKLAHEGYHVTILEKNDEAGGKLRPIIRGNYQFDLGPSTITLKQAFESVFRSVGRQLEDYLDFYPIPEGTRNFFSPEVQLDFSTDREAVKKQLATFSVADAKNYEAFLEEAKRLYEISDQQFFSQLMYPLKTQLSPSLIKHFIKIKPFKTLASLIEDYFEHPYTRMMLLRYATYVGSNPYQSPMIFAMLAHLEGTQGIWGVKGGTYEIVRAFVRLAEELGVNIKYNQHVTKIRTKHERVIGVEVGDIFYDSDLVIVNADALTAYQTFMRHHPLSYALRKKEVSLSGFVWLVGIKKTYDVLKHHNVFFPVDYTQEFEAIFGDLDVPETPTIYICQSSVSEPERATPGGGNLFILINAPHLSDQLVWNEDTISEMKRRIKQQLEHFGLTQLEERIEEEFFYTPKDLMERTAAYKGAIYGMSSNSVSQAFFRVENRDPIYRNLYFTGGSTHPGGGTPMVTLSGQLVASDIIKKMR</sequence>
<evidence type="ECO:0000313" key="13">
    <source>
        <dbReference type="Proteomes" id="UP000321400"/>
    </source>
</evidence>
<dbReference type="InterPro" id="IPR002937">
    <property type="entry name" value="Amino_oxidase"/>
</dbReference>
<evidence type="ECO:0000313" key="12">
    <source>
        <dbReference type="EMBL" id="GEN56191.1"/>
    </source>
</evidence>